<gene>
    <name evidence="6" type="ORF">ColSpa_11534</name>
</gene>
<evidence type="ECO:0000256" key="1">
    <source>
        <dbReference type="ARBA" id="ARBA00006484"/>
    </source>
</evidence>
<comment type="similarity">
    <text evidence="1">Belongs to the short-chain dehydrogenases/reductases (SDR) family.</text>
</comment>
<dbReference type="SMART" id="SM00822">
    <property type="entry name" value="PKS_KR"/>
    <property type="match status" value="1"/>
</dbReference>
<evidence type="ECO:0000256" key="3">
    <source>
        <dbReference type="ARBA" id="ARBA00023002"/>
    </source>
</evidence>
<dbReference type="InterPro" id="IPR020904">
    <property type="entry name" value="Sc_DH/Rdtase_CS"/>
</dbReference>
<dbReference type="InterPro" id="IPR057326">
    <property type="entry name" value="KR_dom"/>
</dbReference>
<keyword evidence="7" id="KW-1185">Reference proteome</keyword>
<dbReference type="PROSITE" id="PS00061">
    <property type="entry name" value="ADH_SHORT"/>
    <property type="match status" value="1"/>
</dbReference>
<dbReference type="InterPro" id="IPR002347">
    <property type="entry name" value="SDR_fam"/>
</dbReference>
<dbReference type="PANTHER" id="PTHR24322:SF736">
    <property type="entry name" value="RETINOL DEHYDROGENASE 10"/>
    <property type="match status" value="1"/>
</dbReference>
<dbReference type="AlphaFoldDB" id="A0AA37PFH8"/>
<feature type="domain" description="Ketoreductase" evidence="5">
    <location>
        <begin position="38"/>
        <end position="213"/>
    </location>
</feature>
<protein>
    <submittedName>
        <fullName evidence="6">Epidermal retinol dehydrogenase 2</fullName>
    </submittedName>
</protein>
<accession>A0AA37PFH8</accession>
<reference evidence="6 7" key="1">
    <citation type="submission" date="2022-03" db="EMBL/GenBank/DDBJ databases">
        <title>Genome data of Colletotrichum spp.</title>
        <authorList>
            <person name="Utami Y.D."/>
            <person name="Hiruma K."/>
        </authorList>
    </citation>
    <scope>NUCLEOTIDE SEQUENCE [LARGE SCALE GENOMIC DNA]</scope>
    <source>
        <strain evidence="6 7">MAFF 239500</strain>
    </source>
</reference>
<dbReference type="RefSeq" id="XP_049133703.1">
    <property type="nucleotide sequence ID" value="XM_049277746.1"/>
</dbReference>
<comment type="caution">
    <text evidence="6">The sequence shown here is derived from an EMBL/GenBank/DDBJ whole genome shotgun (WGS) entry which is preliminary data.</text>
</comment>
<dbReference type="GeneID" id="73332336"/>
<dbReference type="Proteomes" id="UP001055115">
    <property type="component" value="Unassembled WGS sequence"/>
</dbReference>
<evidence type="ECO:0000256" key="4">
    <source>
        <dbReference type="SAM" id="SignalP"/>
    </source>
</evidence>
<evidence type="ECO:0000256" key="2">
    <source>
        <dbReference type="ARBA" id="ARBA00022857"/>
    </source>
</evidence>
<evidence type="ECO:0000313" key="7">
    <source>
        <dbReference type="Proteomes" id="UP001055115"/>
    </source>
</evidence>
<proteinExistence type="inferred from homology"/>
<dbReference type="GO" id="GO:0016616">
    <property type="term" value="F:oxidoreductase activity, acting on the CH-OH group of donors, NAD or NADP as acceptor"/>
    <property type="evidence" value="ECO:0007669"/>
    <property type="project" value="TreeGrafter"/>
</dbReference>
<feature type="chain" id="PRO_5041326556" evidence="4">
    <location>
        <begin position="25"/>
        <end position="270"/>
    </location>
</feature>
<dbReference type="SUPFAM" id="SSF51735">
    <property type="entry name" value="NAD(P)-binding Rossmann-fold domains"/>
    <property type="match status" value="1"/>
</dbReference>
<keyword evidence="2" id="KW-0521">NADP</keyword>
<keyword evidence="3" id="KW-0560">Oxidoreductase</keyword>
<evidence type="ECO:0000313" key="6">
    <source>
        <dbReference type="EMBL" id="GKT51353.1"/>
    </source>
</evidence>
<name>A0AA37PFH8_9PEZI</name>
<dbReference type="InterPro" id="IPR036291">
    <property type="entry name" value="NAD(P)-bd_dom_sf"/>
</dbReference>
<dbReference type="PRINTS" id="PR00081">
    <property type="entry name" value="GDHRDH"/>
</dbReference>
<sequence>MRLALWCVAFSWAISLNCVWNRKALNPAPKSKPDFSQEVVVVTGGSTGIGAKLVRKLEAAGAMVIILDVAPLSYMAGPKTSYIKCNIGSSDDVRAAAKIIQHQHGQASMLVANAGVVRGKTILDATDQDLKLTFDVNVLGLLWTIRAFLPGMISKNHGHVLVTASSTAFVTLAGMSDYSASKAAVNSLIEGLHTELKHRHGNPSVAISAIYPATIGTAMFQDLDVPNTFMTPILDPEEVAQRMFDILSKGQRYVLAGYFILYPRDPTPVD</sequence>
<dbReference type="EMBL" id="BQXU01000047">
    <property type="protein sequence ID" value="GKT51353.1"/>
    <property type="molecule type" value="Genomic_DNA"/>
</dbReference>
<evidence type="ECO:0000259" key="5">
    <source>
        <dbReference type="SMART" id="SM00822"/>
    </source>
</evidence>
<feature type="signal peptide" evidence="4">
    <location>
        <begin position="1"/>
        <end position="24"/>
    </location>
</feature>
<dbReference type="PANTHER" id="PTHR24322">
    <property type="entry name" value="PKSB"/>
    <property type="match status" value="1"/>
</dbReference>
<dbReference type="Gene3D" id="3.40.50.720">
    <property type="entry name" value="NAD(P)-binding Rossmann-like Domain"/>
    <property type="match status" value="1"/>
</dbReference>
<dbReference type="Pfam" id="PF00106">
    <property type="entry name" value="adh_short"/>
    <property type="match status" value="1"/>
</dbReference>
<organism evidence="6 7">
    <name type="scientific">Colletotrichum spaethianum</name>
    <dbReference type="NCBI Taxonomy" id="700344"/>
    <lineage>
        <taxon>Eukaryota</taxon>
        <taxon>Fungi</taxon>
        <taxon>Dikarya</taxon>
        <taxon>Ascomycota</taxon>
        <taxon>Pezizomycotina</taxon>
        <taxon>Sordariomycetes</taxon>
        <taxon>Hypocreomycetidae</taxon>
        <taxon>Glomerellales</taxon>
        <taxon>Glomerellaceae</taxon>
        <taxon>Colletotrichum</taxon>
        <taxon>Colletotrichum spaethianum species complex</taxon>
    </lineage>
</organism>
<keyword evidence="4" id="KW-0732">Signal</keyword>